<dbReference type="InterPro" id="IPR051685">
    <property type="entry name" value="Ycf3/AcsC/BcsC/TPR_MFPF"/>
</dbReference>
<gene>
    <name evidence="6" type="ORF">HMPREF3226_00979</name>
</gene>
<dbReference type="eggNOG" id="COG0457">
    <property type="taxonomic scope" value="Bacteria"/>
</dbReference>
<evidence type="ECO:0000313" key="6">
    <source>
        <dbReference type="EMBL" id="KXA40719.1"/>
    </source>
</evidence>
<dbReference type="InterPro" id="IPR011990">
    <property type="entry name" value="TPR-like_helical_dom_sf"/>
</dbReference>
<name>A0A133QCW8_9BACT</name>
<keyword evidence="5" id="KW-0732">Signal</keyword>
<dbReference type="PANTHER" id="PTHR44943:SF8">
    <property type="entry name" value="TPR REPEAT-CONTAINING PROTEIN MJ0263"/>
    <property type="match status" value="1"/>
</dbReference>
<feature type="signal peptide" evidence="5">
    <location>
        <begin position="1"/>
        <end position="19"/>
    </location>
</feature>
<dbReference type="Pfam" id="PF13414">
    <property type="entry name" value="TPR_11"/>
    <property type="match status" value="1"/>
</dbReference>
<feature type="repeat" description="TPR" evidence="3">
    <location>
        <begin position="91"/>
        <end position="124"/>
    </location>
</feature>
<dbReference type="PROSITE" id="PS50005">
    <property type="entry name" value="TPR"/>
    <property type="match status" value="1"/>
</dbReference>
<evidence type="ECO:0000256" key="1">
    <source>
        <dbReference type="ARBA" id="ARBA00022737"/>
    </source>
</evidence>
<accession>A0A133QCW8</accession>
<feature type="compositionally biased region" description="Basic and acidic residues" evidence="4">
    <location>
        <begin position="202"/>
        <end position="215"/>
    </location>
</feature>
<dbReference type="AlphaFoldDB" id="A0A133QCW8"/>
<comment type="caution">
    <text evidence="6">The sequence shown here is derived from an EMBL/GenBank/DDBJ whole genome shotgun (WGS) entry which is preliminary data.</text>
</comment>
<evidence type="ECO:0000256" key="5">
    <source>
        <dbReference type="SAM" id="SignalP"/>
    </source>
</evidence>
<organism evidence="6 7">
    <name type="scientific">Prevotella corporis</name>
    <dbReference type="NCBI Taxonomy" id="28128"/>
    <lineage>
        <taxon>Bacteria</taxon>
        <taxon>Pseudomonadati</taxon>
        <taxon>Bacteroidota</taxon>
        <taxon>Bacteroidia</taxon>
        <taxon>Bacteroidales</taxon>
        <taxon>Prevotellaceae</taxon>
        <taxon>Prevotella</taxon>
    </lineage>
</organism>
<dbReference type="OrthoDB" id="712930at2"/>
<dbReference type="SMART" id="SM00028">
    <property type="entry name" value="TPR"/>
    <property type="match status" value="3"/>
</dbReference>
<evidence type="ECO:0000256" key="2">
    <source>
        <dbReference type="ARBA" id="ARBA00022803"/>
    </source>
</evidence>
<dbReference type="RefSeq" id="WP_060940460.1">
    <property type="nucleotide sequence ID" value="NZ_JAIHUT010000001.1"/>
</dbReference>
<evidence type="ECO:0000313" key="7">
    <source>
        <dbReference type="Proteomes" id="UP000070533"/>
    </source>
</evidence>
<feature type="region of interest" description="Disordered" evidence="4">
    <location>
        <begin position="201"/>
        <end position="221"/>
    </location>
</feature>
<keyword evidence="1" id="KW-0677">Repeat</keyword>
<feature type="chain" id="PRO_5007458627" evidence="5">
    <location>
        <begin position="20"/>
        <end position="221"/>
    </location>
</feature>
<dbReference type="PATRIC" id="fig|28128.5.peg.987"/>
<evidence type="ECO:0000256" key="3">
    <source>
        <dbReference type="PROSITE-ProRule" id="PRU00339"/>
    </source>
</evidence>
<keyword evidence="2 3" id="KW-0802">TPR repeat</keyword>
<sequence>MLRCIVLSLIALFTLPASSQYNIKKLMEEGRRTLDMGYYVASMQIFTRIVALKPNLYEAWYLLALSKYHLEDFHGAHEDCKAALALQPYIADIFELYGMTCIREEKFDSAIVAYTKALEINPGNKDFWYNRAYSYFMSSNREESLKQINHILDRWPSFKEALSLREEIKSGRKAQRKLHPPSQVDLLKLKTLNRSTWLMKRMPLEKPKDNGKPKTDNQNLF</sequence>
<dbReference type="InterPro" id="IPR019734">
    <property type="entry name" value="TPR_rpt"/>
</dbReference>
<dbReference type="Proteomes" id="UP000070533">
    <property type="component" value="Unassembled WGS sequence"/>
</dbReference>
<proteinExistence type="predicted"/>
<dbReference type="EMBL" id="LRQG01000061">
    <property type="protein sequence ID" value="KXA40719.1"/>
    <property type="molecule type" value="Genomic_DNA"/>
</dbReference>
<dbReference type="PANTHER" id="PTHR44943">
    <property type="entry name" value="CELLULOSE SYNTHASE OPERON PROTEIN C"/>
    <property type="match status" value="1"/>
</dbReference>
<dbReference type="Gene3D" id="1.25.40.10">
    <property type="entry name" value="Tetratricopeptide repeat domain"/>
    <property type="match status" value="1"/>
</dbReference>
<protein>
    <submittedName>
        <fullName evidence="6">Tetratricopeptide repeat protein</fullName>
    </submittedName>
</protein>
<keyword evidence="7" id="KW-1185">Reference proteome</keyword>
<evidence type="ECO:0000256" key="4">
    <source>
        <dbReference type="SAM" id="MobiDB-lite"/>
    </source>
</evidence>
<dbReference type="SUPFAM" id="SSF48452">
    <property type="entry name" value="TPR-like"/>
    <property type="match status" value="1"/>
</dbReference>
<reference evidence="7" key="1">
    <citation type="submission" date="2016-01" db="EMBL/GenBank/DDBJ databases">
        <authorList>
            <person name="Mitreva M."/>
            <person name="Pepin K.H."/>
            <person name="Mihindukulasuriya K.A."/>
            <person name="Fulton R."/>
            <person name="Fronick C."/>
            <person name="O'Laughlin M."/>
            <person name="Miner T."/>
            <person name="Herter B."/>
            <person name="Rosa B.A."/>
            <person name="Cordes M."/>
            <person name="Tomlinson C."/>
            <person name="Wollam A."/>
            <person name="Palsikar V.B."/>
            <person name="Mardis E.R."/>
            <person name="Wilson R.K."/>
        </authorList>
    </citation>
    <scope>NUCLEOTIDE SEQUENCE [LARGE SCALE GENOMIC DNA]</scope>
    <source>
        <strain evidence="7">MJR7716</strain>
    </source>
</reference>
<dbReference type="STRING" id="28128.HMPREF3226_00979"/>